<dbReference type="Proteomes" id="UP000239480">
    <property type="component" value="Unassembled WGS sequence"/>
</dbReference>
<evidence type="ECO:0000313" key="1">
    <source>
        <dbReference type="EMBL" id="PRY25576.1"/>
    </source>
</evidence>
<dbReference type="EMBL" id="PVTD01000002">
    <property type="protein sequence ID" value="PRY25576.1"/>
    <property type="molecule type" value="Genomic_DNA"/>
</dbReference>
<dbReference type="OrthoDB" id="7205167at2"/>
<comment type="caution">
    <text evidence="1">The sequence shown here is derived from an EMBL/GenBank/DDBJ whole genome shotgun (WGS) entry which is preliminary data.</text>
</comment>
<evidence type="ECO:0008006" key="3">
    <source>
        <dbReference type="Google" id="ProtNLM"/>
    </source>
</evidence>
<sequence length="78" mass="8926">MDYKHPIGEEQGIEIRPIVYVRPVDVTDLPEDIRDQAEGVDELYAVHTEEGERIALVQGRELAFVLARENDMEPVNVH</sequence>
<gene>
    <name evidence="1" type="ORF">CLV78_102756</name>
</gene>
<evidence type="ECO:0000313" key="2">
    <source>
        <dbReference type="Proteomes" id="UP000239480"/>
    </source>
</evidence>
<organism evidence="1 2">
    <name type="scientific">Aliiruegeria haliotis</name>
    <dbReference type="NCBI Taxonomy" id="1280846"/>
    <lineage>
        <taxon>Bacteria</taxon>
        <taxon>Pseudomonadati</taxon>
        <taxon>Pseudomonadota</taxon>
        <taxon>Alphaproteobacteria</taxon>
        <taxon>Rhodobacterales</taxon>
        <taxon>Roseobacteraceae</taxon>
        <taxon>Aliiruegeria</taxon>
    </lineage>
</organism>
<dbReference type="RefSeq" id="WP_106204455.1">
    <property type="nucleotide sequence ID" value="NZ_PVTD01000002.1"/>
</dbReference>
<name>A0A2T0RWK6_9RHOB</name>
<dbReference type="InterPro" id="IPR009531">
    <property type="entry name" value="DUF1150"/>
</dbReference>
<dbReference type="AlphaFoldDB" id="A0A2T0RWK6"/>
<accession>A0A2T0RWK6</accession>
<reference evidence="1 2" key="1">
    <citation type="submission" date="2018-03" db="EMBL/GenBank/DDBJ databases">
        <title>Genomic Encyclopedia of Archaeal and Bacterial Type Strains, Phase II (KMG-II): from individual species to whole genera.</title>
        <authorList>
            <person name="Goeker M."/>
        </authorList>
    </citation>
    <scope>NUCLEOTIDE SEQUENCE [LARGE SCALE GENOMIC DNA]</scope>
    <source>
        <strain evidence="1 2">DSM 29328</strain>
    </source>
</reference>
<protein>
    <recommendedName>
        <fullName evidence="3">DUF1150 family protein</fullName>
    </recommendedName>
</protein>
<proteinExistence type="predicted"/>
<keyword evidence="2" id="KW-1185">Reference proteome</keyword>
<dbReference type="Pfam" id="PF06620">
    <property type="entry name" value="DUF1150"/>
    <property type="match status" value="1"/>
</dbReference>